<dbReference type="EMBL" id="MU268374">
    <property type="protein sequence ID" value="KAH7904743.1"/>
    <property type="molecule type" value="Genomic_DNA"/>
</dbReference>
<gene>
    <name evidence="1" type="ORF">BJ138DRAFT_868210</name>
</gene>
<sequence>MPHSESRFSKRLVWASVTPTIWFTVASLTSLAVAQCPPPLTSPNEFLSRHYDYIIVGGGTAGLTVATRLSEEHGFSVGVLEAGYLHIPDPNISVPLYDNNPVFNPMYDWMMSTVPQSSTAGRSILAAPRGKILGGSSAINSMAWTRASLAEYAVWDDLGDYPGGWNWDGLLPYFMKSQTRQPNSSPGLPGFMTYFADNGFSGPINTSLNTVYSDIVPPYIESMNNLNISVNLSPLDGNSSGLWNTPVAVDRRTGTRADSAIGYYCPSATRSNLHVLSGATVSRIIFDSHAISTGLKASGVVFFSGESQYTVNATREIILSAGVLKTPQLLELSGIGNATLLEQVGVTPLINLPGVGENLQEHVFVSSDFELMDGYTTFGT</sequence>
<comment type="caution">
    <text evidence="1">The sequence shown here is derived from an EMBL/GenBank/DDBJ whole genome shotgun (WGS) entry which is preliminary data.</text>
</comment>
<name>A0ACB7ZVH7_9AGAM</name>
<proteinExistence type="predicted"/>
<organism evidence="1 2">
    <name type="scientific">Hygrophoropsis aurantiaca</name>
    <dbReference type="NCBI Taxonomy" id="72124"/>
    <lineage>
        <taxon>Eukaryota</taxon>
        <taxon>Fungi</taxon>
        <taxon>Dikarya</taxon>
        <taxon>Basidiomycota</taxon>
        <taxon>Agaricomycotina</taxon>
        <taxon>Agaricomycetes</taxon>
        <taxon>Agaricomycetidae</taxon>
        <taxon>Boletales</taxon>
        <taxon>Coniophorineae</taxon>
        <taxon>Hygrophoropsidaceae</taxon>
        <taxon>Hygrophoropsis</taxon>
    </lineage>
</organism>
<feature type="non-terminal residue" evidence="1">
    <location>
        <position position="380"/>
    </location>
</feature>
<keyword evidence="2" id="KW-1185">Reference proteome</keyword>
<evidence type="ECO:0000313" key="2">
    <source>
        <dbReference type="Proteomes" id="UP000790377"/>
    </source>
</evidence>
<protein>
    <submittedName>
        <fullName evidence="1">Glucose-methanol-choline oxidoreductase</fullName>
    </submittedName>
</protein>
<reference evidence="1" key="1">
    <citation type="journal article" date="2021" name="New Phytol.">
        <title>Evolutionary innovations through gain and loss of genes in the ectomycorrhizal Boletales.</title>
        <authorList>
            <person name="Wu G."/>
            <person name="Miyauchi S."/>
            <person name="Morin E."/>
            <person name="Kuo A."/>
            <person name="Drula E."/>
            <person name="Varga T."/>
            <person name="Kohler A."/>
            <person name="Feng B."/>
            <person name="Cao Y."/>
            <person name="Lipzen A."/>
            <person name="Daum C."/>
            <person name="Hundley H."/>
            <person name="Pangilinan J."/>
            <person name="Johnson J."/>
            <person name="Barry K."/>
            <person name="LaButti K."/>
            <person name="Ng V."/>
            <person name="Ahrendt S."/>
            <person name="Min B."/>
            <person name="Choi I.G."/>
            <person name="Park H."/>
            <person name="Plett J.M."/>
            <person name="Magnuson J."/>
            <person name="Spatafora J.W."/>
            <person name="Nagy L.G."/>
            <person name="Henrissat B."/>
            <person name="Grigoriev I.V."/>
            <person name="Yang Z.L."/>
            <person name="Xu J."/>
            <person name="Martin F.M."/>
        </authorList>
    </citation>
    <scope>NUCLEOTIDE SEQUENCE</scope>
    <source>
        <strain evidence="1">ATCC 28755</strain>
    </source>
</reference>
<evidence type="ECO:0000313" key="1">
    <source>
        <dbReference type="EMBL" id="KAH7904743.1"/>
    </source>
</evidence>
<accession>A0ACB7ZVH7</accession>
<dbReference type="Proteomes" id="UP000790377">
    <property type="component" value="Unassembled WGS sequence"/>
</dbReference>